<sequence length="65" mass="6632">MSASIDCQVGSVASAAIGQTMCRSRKGPGMFPPGSEAIGLGVPRGMAVANRLCPDKNLVRQNASI</sequence>
<organism evidence="1 2">
    <name type="scientific">Rhizobium sophoriradicis</name>
    <dbReference type="NCBI Taxonomy" id="1535245"/>
    <lineage>
        <taxon>Bacteria</taxon>
        <taxon>Pseudomonadati</taxon>
        <taxon>Pseudomonadota</taxon>
        <taxon>Alphaproteobacteria</taxon>
        <taxon>Hyphomicrobiales</taxon>
        <taxon>Rhizobiaceae</taxon>
        <taxon>Rhizobium/Agrobacterium group</taxon>
        <taxon>Rhizobium</taxon>
    </lineage>
</organism>
<proteinExistence type="predicted"/>
<dbReference type="EMBL" id="NXDM01000006">
    <property type="protein sequence ID" value="PCK81517.1"/>
    <property type="molecule type" value="Genomic_DNA"/>
</dbReference>
<reference evidence="1 2" key="1">
    <citation type="submission" date="2017-09" db="EMBL/GenBank/DDBJ databases">
        <title>Comparative genomics of rhizobia isolated from Phaseolus vulgaris in China.</title>
        <authorList>
            <person name="Tong W."/>
        </authorList>
    </citation>
    <scope>NUCLEOTIDE SEQUENCE [LARGE SCALE GENOMIC DNA]</scope>
    <source>
        <strain evidence="1 2">L101</strain>
    </source>
</reference>
<comment type="caution">
    <text evidence="1">The sequence shown here is derived from an EMBL/GenBank/DDBJ whole genome shotgun (WGS) entry which is preliminary data.</text>
</comment>
<keyword evidence="2" id="KW-1185">Reference proteome</keyword>
<protein>
    <submittedName>
        <fullName evidence="1">Uncharacterized protein</fullName>
    </submittedName>
</protein>
<accession>A0A2A5KX67</accession>
<name>A0A2A5KX67_9HYPH</name>
<dbReference type="Proteomes" id="UP000218807">
    <property type="component" value="Unassembled WGS sequence"/>
</dbReference>
<evidence type="ECO:0000313" key="1">
    <source>
        <dbReference type="EMBL" id="PCK81517.1"/>
    </source>
</evidence>
<evidence type="ECO:0000313" key="2">
    <source>
        <dbReference type="Proteomes" id="UP000218807"/>
    </source>
</evidence>
<gene>
    <name evidence="1" type="ORF">CPT34_08295</name>
</gene>
<dbReference type="AlphaFoldDB" id="A0A2A5KX67"/>